<keyword evidence="1" id="KW-1133">Transmembrane helix</keyword>
<reference evidence="2" key="1">
    <citation type="submission" date="2014-12" db="EMBL/GenBank/DDBJ databases">
        <title>Insight into the proteome of Arion vulgaris.</title>
        <authorList>
            <person name="Aradska J."/>
            <person name="Bulat T."/>
            <person name="Smidak R."/>
            <person name="Sarate P."/>
            <person name="Gangsoo J."/>
            <person name="Sialana F."/>
            <person name="Bilban M."/>
            <person name="Lubec G."/>
        </authorList>
    </citation>
    <scope>NUCLEOTIDE SEQUENCE</scope>
    <source>
        <tissue evidence="2">Skin</tissue>
    </source>
</reference>
<keyword evidence="1" id="KW-0812">Transmembrane</keyword>
<keyword evidence="1" id="KW-0472">Membrane</keyword>
<sequence>MATKGISLVKRLCHELPDIAGCVCIIMVSWVGLGVYYKTYDHELNIQHRFTYTVIRDEDAKPETLRKGCYN</sequence>
<evidence type="ECO:0000313" key="2">
    <source>
        <dbReference type="EMBL" id="CEK70926.1"/>
    </source>
</evidence>
<gene>
    <name evidence="2" type="primary">ORF76202</name>
</gene>
<organism evidence="2">
    <name type="scientific">Arion vulgaris</name>
    <dbReference type="NCBI Taxonomy" id="1028688"/>
    <lineage>
        <taxon>Eukaryota</taxon>
        <taxon>Metazoa</taxon>
        <taxon>Spiralia</taxon>
        <taxon>Lophotrochozoa</taxon>
        <taxon>Mollusca</taxon>
        <taxon>Gastropoda</taxon>
        <taxon>Heterobranchia</taxon>
        <taxon>Euthyneura</taxon>
        <taxon>Panpulmonata</taxon>
        <taxon>Eupulmonata</taxon>
        <taxon>Stylommatophora</taxon>
        <taxon>Helicina</taxon>
        <taxon>Arionoidea</taxon>
        <taxon>Arionidae</taxon>
        <taxon>Arion</taxon>
    </lineage>
</organism>
<feature type="transmembrane region" description="Helical" evidence="1">
    <location>
        <begin position="16"/>
        <end position="37"/>
    </location>
</feature>
<dbReference type="EMBL" id="HACG01024061">
    <property type="protein sequence ID" value="CEK70926.1"/>
    <property type="molecule type" value="Transcribed_RNA"/>
</dbReference>
<protein>
    <submittedName>
        <fullName evidence="2">Uncharacterized protein</fullName>
    </submittedName>
</protein>
<proteinExistence type="predicted"/>
<name>A0A0B6ZSX8_9EUPU</name>
<evidence type="ECO:0000256" key="1">
    <source>
        <dbReference type="SAM" id="Phobius"/>
    </source>
</evidence>
<dbReference type="AlphaFoldDB" id="A0A0B6ZSX8"/>
<accession>A0A0B6ZSX8</accession>